<reference evidence="2" key="1">
    <citation type="submission" date="2023-01" db="EMBL/GenBank/DDBJ databases">
        <title>Key to firefly adult light organ development and bioluminescence: homeobox transcription factors regulate luciferase expression and transportation to peroxisome.</title>
        <authorList>
            <person name="Fu X."/>
        </authorList>
    </citation>
    <scope>NUCLEOTIDE SEQUENCE [LARGE SCALE GENOMIC DNA]</scope>
</reference>
<dbReference type="Proteomes" id="UP001353858">
    <property type="component" value="Unassembled WGS sequence"/>
</dbReference>
<keyword evidence="2" id="KW-1185">Reference proteome</keyword>
<gene>
    <name evidence="1" type="ORF">RN001_011385</name>
</gene>
<dbReference type="AlphaFoldDB" id="A0AAN7SGM1"/>
<sequence length="192" mass="21704">MKPTGVKRRKKDIIKPLAVIAYNKVIDEVNTIWGKIIAPYHDLCITEAKADITNPNDSDGIGCYIKCLYDKLEYLNSNGEFNDKQMKATATYLNDEVIKLLALKMDSVAVPRPSGIKKRRVQVKIPKKLTDEEMAMYLEMSDDSFEDIITNNDDEAYNLSYRKSDTDIDEIGESETANLDITGNKNITTNIV</sequence>
<proteinExistence type="predicted"/>
<organism evidence="1 2">
    <name type="scientific">Aquatica leii</name>
    <dbReference type="NCBI Taxonomy" id="1421715"/>
    <lineage>
        <taxon>Eukaryota</taxon>
        <taxon>Metazoa</taxon>
        <taxon>Ecdysozoa</taxon>
        <taxon>Arthropoda</taxon>
        <taxon>Hexapoda</taxon>
        <taxon>Insecta</taxon>
        <taxon>Pterygota</taxon>
        <taxon>Neoptera</taxon>
        <taxon>Endopterygota</taxon>
        <taxon>Coleoptera</taxon>
        <taxon>Polyphaga</taxon>
        <taxon>Elateriformia</taxon>
        <taxon>Elateroidea</taxon>
        <taxon>Lampyridae</taxon>
        <taxon>Luciolinae</taxon>
        <taxon>Aquatica</taxon>
    </lineage>
</organism>
<evidence type="ECO:0000313" key="2">
    <source>
        <dbReference type="Proteomes" id="UP001353858"/>
    </source>
</evidence>
<evidence type="ECO:0000313" key="1">
    <source>
        <dbReference type="EMBL" id="KAK4878879.1"/>
    </source>
</evidence>
<protein>
    <submittedName>
        <fullName evidence="1">Uncharacterized protein</fullName>
    </submittedName>
</protein>
<dbReference type="Gene3D" id="1.10.238.20">
    <property type="entry name" value="Pheromone/general odorant binding protein domain"/>
    <property type="match status" value="1"/>
</dbReference>
<dbReference type="GO" id="GO:0005549">
    <property type="term" value="F:odorant binding"/>
    <property type="evidence" value="ECO:0007669"/>
    <property type="project" value="InterPro"/>
</dbReference>
<dbReference type="Pfam" id="PF01395">
    <property type="entry name" value="PBP_GOBP"/>
    <property type="match status" value="1"/>
</dbReference>
<dbReference type="InterPro" id="IPR036728">
    <property type="entry name" value="PBP_GOBP_sf"/>
</dbReference>
<comment type="caution">
    <text evidence="1">The sequence shown here is derived from an EMBL/GenBank/DDBJ whole genome shotgun (WGS) entry which is preliminary data.</text>
</comment>
<accession>A0AAN7SGM1</accession>
<name>A0AAN7SGM1_9COLE</name>
<dbReference type="EMBL" id="JARPUR010000004">
    <property type="protein sequence ID" value="KAK4878879.1"/>
    <property type="molecule type" value="Genomic_DNA"/>
</dbReference>
<dbReference type="InterPro" id="IPR006170">
    <property type="entry name" value="PBP/GOBP"/>
</dbReference>
<dbReference type="SUPFAM" id="SSF47565">
    <property type="entry name" value="Insect pheromone/odorant-binding proteins"/>
    <property type="match status" value="1"/>
</dbReference>